<organism evidence="4 5">
    <name type="scientific">Candidatus Nomurabacteria bacterium GW2011_GWB1_43_7</name>
    <dbReference type="NCBI Taxonomy" id="1618747"/>
    <lineage>
        <taxon>Bacteria</taxon>
        <taxon>Candidatus Nomuraibacteriota</taxon>
    </lineage>
</organism>
<dbReference type="InterPro" id="IPR020814">
    <property type="entry name" value="Ribosomal_S6_plastid/chlpt"/>
</dbReference>
<comment type="similarity">
    <text evidence="1 3">Belongs to the bacterial ribosomal protein bS6 family.</text>
</comment>
<sequence>MSEAEAENKNGTEKDTNSRVYELGYLLVPSISEEDLPVVYGNLRELVMSLGGVGISDEVPKMITLAYAMSKVIANVRNKFNTAYFGWTKFTMDSDKVSELKKKLDLNPNFIRFLIIKTVKESTIAAKRFVRGEMRRKPRTEKTSDSGTVVPINKEEIDKEIDALVGV</sequence>
<evidence type="ECO:0000313" key="5">
    <source>
        <dbReference type="Proteomes" id="UP000034751"/>
    </source>
</evidence>
<dbReference type="GO" id="GO:0005840">
    <property type="term" value="C:ribosome"/>
    <property type="evidence" value="ECO:0007669"/>
    <property type="project" value="UniProtKB-KW"/>
</dbReference>
<keyword evidence="3" id="KW-0694">RNA-binding</keyword>
<evidence type="ECO:0000313" key="4">
    <source>
        <dbReference type="EMBL" id="KKT18290.1"/>
    </source>
</evidence>
<dbReference type="InterPro" id="IPR014717">
    <property type="entry name" value="Transl_elong_EF1B/ribsomal_bS6"/>
</dbReference>
<dbReference type="HAMAP" id="MF_00360">
    <property type="entry name" value="Ribosomal_bS6"/>
    <property type="match status" value="1"/>
</dbReference>
<proteinExistence type="inferred from homology"/>
<dbReference type="InterPro" id="IPR000529">
    <property type="entry name" value="Ribosomal_bS6"/>
</dbReference>
<dbReference type="Gene3D" id="3.30.70.60">
    <property type="match status" value="1"/>
</dbReference>
<comment type="function">
    <text evidence="3">Binds together with bS18 to 16S ribosomal RNA.</text>
</comment>
<dbReference type="CDD" id="cd00473">
    <property type="entry name" value="bS6"/>
    <property type="match status" value="1"/>
</dbReference>
<dbReference type="InterPro" id="IPR035980">
    <property type="entry name" value="Ribosomal_bS6_sf"/>
</dbReference>
<dbReference type="Proteomes" id="UP000034751">
    <property type="component" value="Unassembled WGS sequence"/>
</dbReference>
<name>A0A0G1F7H8_9BACT</name>
<dbReference type="AlphaFoldDB" id="A0A0G1F7H8"/>
<keyword evidence="3" id="KW-0689">Ribosomal protein</keyword>
<evidence type="ECO:0000256" key="3">
    <source>
        <dbReference type="HAMAP-Rule" id="MF_00360"/>
    </source>
</evidence>
<dbReference type="STRING" id="1618747.UW02_C0033G0012"/>
<gene>
    <name evidence="3" type="primary">rpsF</name>
    <name evidence="4" type="ORF">UW02_C0033G0012</name>
</gene>
<evidence type="ECO:0000256" key="2">
    <source>
        <dbReference type="ARBA" id="ARBA00035294"/>
    </source>
</evidence>
<dbReference type="Pfam" id="PF01250">
    <property type="entry name" value="Ribosomal_S6"/>
    <property type="match status" value="1"/>
</dbReference>
<dbReference type="EMBL" id="LCGS01000033">
    <property type="protein sequence ID" value="KKT18290.1"/>
    <property type="molecule type" value="Genomic_DNA"/>
</dbReference>
<accession>A0A0G1F7H8</accession>
<evidence type="ECO:0000256" key="1">
    <source>
        <dbReference type="ARBA" id="ARBA00009512"/>
    </source>
</evidence>
<protein>
    <recommendedName>
        <fullName evidence="2 3">Small ribosomal subunit protein bS6</fullName>
    </recommendedName>
</protein>
<dbReference type="GO" id="GO:0003735">
    <property type="term" value="F:structural constituent of ribosome"/>
    <property type="evidence" value="ECO:0007669"/>
    <property type="project" value="InterPro"/>
</dbReference>
<dbReference type="GO" id="GO:0019843">
    <property type="term" value="F:rRNA binding"/>
    <property type="evidence" value="ECO:0007669"/>
    <property type="project" value="UniProtKB-UniRule"/>
</dbReference>
<keyword evidence="3" id="KW-0699">rRNA-binding</keyword>
<dbReference type="GO" id="GO:1990904">
    <property type="term" value="C:ribonucleoprotein complex"/>
    <property type="evidence" value="ECO:0007669"/>
    <property type="project" value="UniProtKB-KW"/>
</dbReference>
<keyword evidence="3" id="KW-0687">Ribonucleoprotein</keyword>
<dbReference type="SUPFAM" id="SSF54995">
    <property type="entry name" value="Ribosomal protein S6"/>
    <property type="match status" value="1"/>
</dbReference>
<comment type="caution">
    <text evidence="4">The sequence shown here is derived from an EMBL/GenBank/DDBJ whole genome shotgun (WGS) entry which is preliminary data.</text>
</comment>
<dbReference type="GO" id="GO:0006412">
    <property type="term" value="P:translation"/>
    <property type="evidence" value="ECO:0007669"/>
    <property type="project" value="UniProtKB-UniRule"/>
</dbReference>
<reference evidence="4 5" key="1">
    <citation type="journal article" date="2015" name="Nature">
        <title>rRNA introns, odd ribosomes, and small enigmatic genomes across a large radiation of phyla.</title>
        <authorList>
            <person name="Brown C.T."/>
            <person name="Hug L.A."/>
            <person name="Thomas B.C."/>
            <person name="Sharon I."/>
            <person name="Castelle C.J."/>
            <person name="Singh A."/>
            <person name="Wilkins M.J."/>
            <person name="Williams K.H."/>
            <person name="Banfield J.F."/>
        </authorList>
    </citation>
    <scope>NUCLEOTIDE SEQUENCE [LARGE SCALE GENOMIC DNA]</scope>
</reference>